<keyword evidence="14" id="KW-1185">Reference proteome</keyword>
<feature type="transmembrane region" description="Helical" evidence="12">
    <location>
        <begin position="294"/>
        <end position="314"/>
    </location>
</feature>
<keyword evidence="3 12" id="KW-0813">Transport</keyword>
<dbReference type="Gene3D" id="3.30.460.20">
    <property type="entry name" value="CorA soluble domain-like"/>
    <property type="match status" value="1"/>
</dbReference>
<dbReference type="Proteomes" id="UP000009047">
    <property type="component" value="Chromosome"/>
</dbReference>
<organism evidence="13 14">
    <name type="scientific">Desulfarculus baarsii (strain ATCC 33931 / DSM 2075 / LMG 7858 / VKM B-1802 / 2st14)</name>
    <dbReference type="NCBI Taxonomy" id="644282"/>
    <lineage>
        <taxon>Bacteria</taxon>
        <taxon>Pseudomonadati</taxon>
        <taxon>Thermodesulfobacteriota</taxon>
        <taxon>Desulfarculia</taxon>
        <taxon>Desulfarculales</taxon>
        <taxon>Desulfarculaceae</taxon>
        <taxon>Desulfarculus</taxon>
    </lineage>
</organism>
<evidence type="ECO:0000256" key="11">
    <source>
        <dbReference type="ARBA" id="ARBA00045497"/>
    </source>
</evidence>
<evidence type="ECO:0000256" key="2">
    <source>
        <dbReference type="ARBA" id="ARBA00009765"/>
    </source>
</evidence>
<dbReference type="EMBL" id="CP002085">
    <property type="protein sequence ID" value="ADK83578.1"/>
    <property type="molecule type" value="Genomic_DNA"/>
</dbReference>
<keyword evidence="7 12" id="KW-1133">Transmembrane helix</keyword>
<dbReference type="NCBIfam" id="TIGR00383">
    <property type="entry name" value="corA"/>
    <property type="match status" value="1"/>
</dbReference>
<comment type="subcellular location">
    <subcellularLocation>
        <location evidence="1">Cell membrane</location>
        <topology evidence="1">Multi-pass membrane protein</topology>
    </subcellularLocation>
    <subcellularLocation>
        <location evidence="12">Membrane</location>
        <topology evidence="12">Multi-pass membrane protein</topology>
    </subcellularLocation>
</comment>
<keyword evidence="5 12" id="KW-0812">Transmembrane</keyword>
<dbReference type="HOGENOM" id="CLU_007127_0_0_7"/>
<keyword evidence="6 12" id="KW-0460">Magnesium</keyword>
<evidence type="ECO:0000256" key="5">
    <source>
        <dbReference type="ARBA" id="ARBA00022692"/>
    </source>
</evidence>
<keyword evidence="4 12" id="KW-1003">Cell membrane</keyword>
<dbReference type="InterPro" id="IPR002523">
    <property type="entry name" value="MgTranspt_CorA/ZnTranspt_ZntB"/>
</dbReference>
<dbReference type="FunFam" id="1.20.58.340:FF:000004">
    <property type="entry name" value="Magnesium transport protein CorA"/>
    <property type="match status" value="1"/>
</dbReference>
<dbReference type="GO" id="GO:0015087">
    <property type="term" value="F:cobalt ion transmembrane transporter activity"/>
    <property type="evidence" value="ECO:0007669"/>
    <property type="project" value="UniProtKB-UniRule"/>
</dbReference>
<protein>
    <recommendedName>
        <fullName evidence="12">Magnesium transport protein CorA</fullName>
    </recommendedName>
</protein>
<dbReference type="Gene3D" id="1.20.58.340">
    <property type="entry name" value="Magnesium transport protein CorA, transmembrane region"/>
    <property type="match status" value="2"/>
</dbReference>
<dbReference type="GO" id="GO:0015095">
    <property type="term" value="F:magnesium ion transmembrane transporter activity"/>
    <property type="evidence" value="ECO:0007669"/>
    <property type="project" value="UniProtKB-UniRule"/>
</dbReference>
<keyword evidence="9 12" id="KW-0472">Membrane</keyword>
<feature type="transmembrane region" description="Helical" evidence="12">
    <location>
        <begin position="326"/>
        <end position="346"/>
    </location>
</feature>
<dbReference type="OrthoDB" id="9803416at2"/>
<dbReference type="SUPFAM" id="SSF144083">
    <property type="entry name" value="Magnesium transport protein CorA, transmembrane region"/>
    <property type="match status" value="1"/>
</dbReference>
<proteinExistence type="inferred from homology"/>
<dbReference type="CDD" id="cd12828">
    <property type="entry name" value="TmCorA-like_1"/>
    <property type="match status" value="1"/>
</dbReference>
<evidence type="ECO:0000256" key="7">
    <source>
        <dbReference type="ARBA" id="ARBA00022989"/>
    </source>
</evidence>
<comment type="similarity">
    <text evidence="2 12">Belongs to the CorA metal ion transporter (MIT) (TC 1.A.35) family.</text>
</comment>
<dbReference type="eggNOG" id="COG0598">
    <property type="taxonomic scope" value="Bacteria"/>
</dbReference>
<dbReference type="InterPro" id="IPR045863">
    <property type="entry name" value="CorA_TM1_TM2"/>
</dbReference>
<evidence type="ECO:0000256" key="9">
    <source>
        <dbReference type="ARBA" id="ARBA00023136"/>
    </source>
</evidence>
<evidence type="ECO:0000256" key="6">
    <source>
        <dbReference type="ARBA" id="ARBA00022842"/>
    </source>
</evidence>
<dbReference type="PANTHER" id="PTHR46494:SF1">
    <property type="entry name" value="CORA FAMILY METAL ION TRANSPORTER (EUROFUNG)"/>
    <property type="match status" value="1"/>
</dbReference>
<dbReference type="Pfam" id="PF01544">
    <property type="entry name" value="CorA"/>
    <property type="match status" value="1"/>
</dbReference>
<dbReference type="GO" id="GO:0050897">
    <property type="term" value="F:cobalt ion binding"/>
    <property type="evidence" value="ECO:0007669"/>
    <property type="project" value="TreeGrafter"/>
</dbReference>
<dbReference type="KEGG" id="dbr:Deba_0201"/>
<dbReference type="STRING" id="644282.Deba_0201"/>
<comment type="function">
    <text evidence="11">Mediates influx of magnesium ions. Alternates between open and closed states. Activated by low cytoplasmic Mg(2+) levels. Inactive when cytoplasmic Mg(2+) levels are high.</text>
</comment>
<evidence type="ECO:0000256" key="3">
    <source>
        <dbReference type="ARBA" id="ARBA00022448"/>
    </source>
</evidence>
<dbReference type="GO" id="GO:0005886">
    <property type="term" value="C:plasma membrane"/>
    <property type="evidence" value="ECO:0007669"/>
    <property type="project" value="UniProtKB-SubCell"/>
</dbReference>
<dbReference type="AlphaFoldDB" id="E1QG66"/>
<sequence length="352" mass="39421">MLDFIKGWSRRAALPPGSLVHVGRRRVQTPSATVTYYNGQGRRVVENAGPGDVAPVADEVCWLRVRGLHDLELIRGLGQRLNLHPMLLEDVVEATQRPKVEEFADYLFVVLRLLRFDQQTAVISEEQLSLVLGRGWVATFEESDDTPLDLVAQRIAQRRGRIAEMGADYLAYAIIDVMIDSNFGVLEAFGESLDAIEDQVLANPSEASAKALYHFKGQIIHLRRVLWPLREVVNFIARGDSGFFSQPVWPFLRDVADHALHVLDAADAIREQATGLMELHLGALGNRTNEVMKVLTIMASIFIPLTFIAGVYGMNFEYMPELRLHYGYPAVLAAMAAVAAGLIIYFRHKKWL</sequence>
<evidence type="ECO:0000256" key="12">
    <source>
        <dbReference type="RuleBase" id="RU362010"/>
    </source>
</evidence>
<dbReference type="GO" id="GO:0000287">
    <property type="term" value="F:magnesium ion binding"/>
    <property type="evidence" value="ECO:0007669"/>
    <property type="project" value="TreeGrafter"/>
</dbReference>
<reference evidence="13 14" key="1">
    <citation type="journal article" date="2010" name="Stand. Genomic Sci.">
        <title>Complete genome sequence of Desulfarculus baarsii type strain (2st14).</title>
        <authorList>
            <person name="Sun H."/>
            <person name="Spring S."/>
            <person name="Lapidus A."/>
            <person name="Davenport K."/>
            <person name="Del Rio T.G."/>
            <person name="Tice H."/>
            <person name="Nolan M."/>
            <person name="Copeland A."/>
            <person name="Cheng J.F."/>
            <person name="Lucas S."/>
            <person name="Tapia R."/>
            <person name="Goodwin L."/>
            <person name="Pitluck S."/>
            <person name="Ivanova N."/>
            <person name="Pagani I."/>
            <person name="Mavromatis K."/>
            <person name="Ovchinnikova G."/>
            <person name="Pati A."/>
            <person name="Chen A."/>
            <person name="Palaniappan K."/>
            <person name="Hauser L."/>
            <person name="Chang Y.J."/>
            <person name="Jeffries C.D."/>
            <person name="Detter J.C."/>
            <person name="Han C."/>
            <person name="Rohde M."/>
            <person name="Brambilla E."/>
            <person name="Goker M."/>
            <person name="Woyke T."/>
            <person name="Bristow J."/>
            <person name="Eisen J.A."/>
            <person name="Markowitz V."/>
            <person name="Hugenholtz P."/>
            <person name="Kyrpides N.C."/>
            <person name="Klenk H.P."/>
            <person name="Land M."/>
        </authorList>
    </citation>
    <scope>NUCLEOTIDE SEQUENCE [LARGE SCALE GENOMIC DNA]</scope>
    <source>
        <strain evidence="14">ATCC 33931 / DSM 2075 / LMG 7858 / VKM B-1802 / 2st14</strain>
    </source>
</reference>
<evidence type="ECO:0000313" key="13">
    <source>
        <dbReference type="EMBL" id="ADK83578.1"/>
    </source>
</evidence>
<comment type="catalytic activity">
    <reaction evidence="10">
        <text>Mg(2+)(in) = Mg(2+)(out)</text>
        <dbReference type="Rhea" id="RHEA:29827"/>
        <dbReference type="ChEBI" id="CHEBI:18420"/>
    </reaction>
</comment>
<keyword evidence="8 12" id="KW-0406">Ion transport</keyword>
<gene>
    <name evidence="12" type="primary">corA</name>
    <name evidence="13" type="ordered locus">Deba_0201</name>
</gene>
<dbReference type="InterPro" id="IPR045861">
    <property type="entry name" value="CorA_cytoplasmic_dom"/>
</dbReference>
<name>E1QG66_DESB2</name>
<evidence type="ECO:0000256" key="10">
    <source>
        <dbReference type="ARBA" id="ARBA00034269"/>
    </source>
</evidence>
<accession>E1QG66</accession>
<evidence type="ECO:0000256" key="1">
    <source>
        <dbReference type="ARBA" id="ARBA00004651"/>
    </source>
</evidence>
<dbReference type="SUPFAM" id="SSF143865">
    <property type="entry name" value="CorA soluble domain-like"/>
    <property type="match status" value="1"/>
</dbReference>
<dbReference type="RefSeq" id="WP_013257034.1">
    <property type="nucleotide sequence ID" value="NC_014365.1"/>
</dbReference>
<evidence type="ECO:0000256" key="8">
    <source>
        <dbReference type="ARBA" id="ARBA00023065"/>
    </source>
</evidence>
<evidence type="ECO:0000313" key="14">
    <source>
        <dbReference type="Proteomes" id="UP000009047"/>
    </source>
</evidence>
<dbReference type="InterPro" id="IPR004488">
    <property type="entry name" value="Mg/Co-transport_prot_CorA"/>
</dbReference>
<dbReference type="PANTHER" id="PTHR46494">
    <property type="entry name" value="CORA FAMILY METAL ION TRANSPORTER (EUROFUNG)"/>
    <property type="match status" value="1"/>
</dbReference>
<evidence type="ECO:0000256" key="4">
    <source>
        <dbReference type="ARBA" id="ARBA00022475"/>
    </source>
</evidence>